<name>A0AAW9RUK3_9HYPH</name>
<dbReference type="SUPFAM" id="SSF54637">
    <property type="entry name" value="Thioesterase/thiol ester dehydrase-isomerase"/>
    <property type="match status" value="1"/>
</dbReference>
<dbReference type="InterPro" id="IPR050563">
    <property type="entry name" value="4-hydroxybenzoyl-CoA_TE"/>
</dbReference>
<protein>
    <submittedName>
        <fullName evidence="3">Thioesterase family protein</fullName>
        <ecNumber evidence="3">3.1.2.-</ecNumber>
    </submittedName>
</protein>
<dbReference type="PANTHER" id="PTHR31793">
    <property type="entry name" value="4-HYDROXYBENZOYL-COA THIOESTERASE FAMILY MEMBER"/>
    <property type="match status" value="1"/>
</dbReference>
<dbReference type="Proteomes" id="UP001378188">
    <property type="component" value="Unassembled WGS sequence"/>
</dbReference>
<dbReference type="EMBL" id="JAZHOF010000007">
    <property type="protein sequence ID" value="MEJ8573421.1"/>
    <property type="molecule type" value="Genomic_DNA"/>
</dbReference>
<dbReference type="PANTHER" id="PTHR31793:SF27">
    <property type="entry name" value="NOVEL THIOESTERASE SUPERFAMILY DOMAIN AND SAPOSIN A-TYPE DOMAIN CONTAINING PROTEIN (0610012H03RIK)"/>
    <property type="match status" value="1"/>
</dbReference>
<evidence type="ECO:0000256" key="2">
    <source>
        <dbReference type="ARBA" id="ARBA00022801"/>
    </source>
</evidence>
<sequence length="149" mass="16328">MSRPTPDSRDRYRVFQPITTRWMDNDIYGHLNNVVYYSLFDTVVNGFLVENGLVDPHSGDIIGLVVNSSCHYFAPLAFPQPIEGGLRVDRIGTSSVTYGVGIFAKDGETAAAQGGFVHVYVDAASRRPRPLPAAMRKALQEISDVPQGS</sequence>
<evidence type="ECO:0000313" key="3">
    <source>
        <dbReference type="EMBL" id="MEJ8573421.1"/>
    </source>
</evidence>
<dbReference type="AlphaFoldDB" id="A0AAW9RUK3"/>
<dbReference type="GO" id="GO:0047617">
    <property type="term" value="F:fatty acyl-CoA hydrolase activity"/>
    <property type="evidence" value="ECO:0007669"/>
    <property type="project" value="TreeGrafter"/>
</dbReference>
<keyword evidence="4" id="KW-1185">Reference proteome</keyword>
<dbReference type="Gene3D" id="3.10.129.10">
    <property type="entry name" value="Hotdog Thioesterase"/>
    <property type="match status" value="1"/>
</dbReference>
<dbReference type="EC" id="3.1.2.-" evidence="3"/>
<dbReference type="Pfam" id="PF13279">
    <property type="entry name" value="4HBT_2"/>
    <property type="match status" value="1"/>
</dbReference>
<reference evidence="3 4" key="1">
    <citation type="submission" date="2024-02" db="EMBL/GenBank/DDBJ databases">
        <title>Genome analysis and characterization of Microbaculum marinisediminis sp. nov., isolated from marine sediment.</title>
        <authorList>
            <person name="Du Z.-J."/>
            <person name="Ye Y.-Q."/>
            <person name="Zhang Z.-R."/>
            <person name="Yuan S.-M."/>
            <person name="Zhang X.-Y."/>
        </authorList>
    </citation>
    <scope>NUCLEOTIDE SEQUENCE [LARGE SCALE GENOMIC DNA]</scope>
    <source>
        <strain evidence="3 4">SDUM1044001</strain>
    </source>
</reference>
<comment type="caution">
    <text evidence="3">The sequence shown here is derived from an EMBL/GenBank/DDBJ whole genome shotgun (WGS) entry which is preliminary data.</text>
</comment>
<proteinExistence type="inferred from homology"/>
<evidence type="ECO:0000313" key="4">
    <source>
        <dbReference type="Proteomes" id="UP001378188"/>
    </source>
</evidence>
<gene>
    <name evidence="3" type="ORF">V3328_18170</name>
</gene>
<dbReference type="RefSeq" id="WP_340331112.1">
    <property type="nucleotide sequence ID" value="NZ_JAZHOF010000007.1"/>
</dbReference>
<keyword evidence="2 3" id="KW-0378">Hydrolase</keyword>
<accession>A0AAW9RUK3</accession>
<evidence type="ECO:0000256" key="1">
    <source>
        <dbReference type="ARBA" id="ARBA00005953"/>
    </source>
</evidence>
<organism evidence="3 4">
    <name type="scientific">Microbaculum marinum</name>
    <dbReference type="NCBI Taxonomy" id="1764581"/>
    <lineage>
        <taxon>Bacteria</taxon>
        <taxon>Pseudomonadati</taxon>
        <taxon>Pseudomonadota</taxon>
        <taxon>Alphaproteobacteria</taxon>
        <taxon>Hyphomicrobiales</taxon>
        <taxon>Tepidamorphaceae</taxon>
        <taxon>Microbaculum</taxon>
    </lineage>
</organism>
<dbReference type="CDD" id="cd00586">
    <property type="entry name" value="4HBT"/>
    <property type="match status" value="1"/>
</dbReference>
<comment type="similarity">
    <text evidence="1">Belongs to the 4-hydroxybenzoyl-CoA thioesterase family.</text>
</comment>
<dbReference type="InterPro" id="IPR029069">
    <property type="entry name" value="HotDog_dom_sf"/>
</dbReference>